<reference evidence="1 2" key="1">
    <citation type="submission" date="2017-08" db="EMBL/GenBank/DDBJ databases">
        <title>Acidophilic green algal genome provides insights into adaptation to an acidic environment.</title>
        <authorList>
            <person name="Hirooka S."/>
            <person name="Hirose Y."/>
            <person name="Kanesaki Y."/>
            <person name="Higuchi S."/>
            <person name="Fujiwara T."/>
            <person name="Onuma R."/>
            <person name="Era A."/>
            <person name="Ohbayashi R."/>
            <person name="Uzuka A."/>
            <person name="Nozaki H."/>
            <person name="Yoshikawa H."/>
            <person name="Miyagishima S.Y."/>
        </authorList>
    </citation>
    <scope>NUCLEOTIDE SEQUENCE [LARGE SCALE GENOMIC DNA]</scope>
    <source>
        <strain evidence="1 2">NIES-2499</strain>
    </source>
</reference>
<evidence type="ECO:0000313" key="1">
    <source>
        <dbReference type="EMBL" id="GAX72914.1"/>
    </source>
</evidence>
<dbReference type="EMBL" id="BEGY01000001">
    <property type="protein sequence ID" value="GAX72914.1"/>
    <property type="molecule type" value="Genomic_DNA"/>
</dbReference>
<sequence length="212" mass="23689">MYLLNTREMAGTEQDIWASCTLKLEPPQIVKRAQLVLAAISLSEGDVCDDTILEASGDLHVNTVDEGPSCARRRVGRPQPAREVCRSAWDDKYEHSKRCLNRLMERCISRAASLVPGSLYIPRCRVHKKHPRFMLDSEDEDEDVDEVESATLMDVPDLITSEMQDAVSEWAAVIRELAAGCTGLLERGPQALIMREDAESAGEKMHLKFPPP</sequence>
<comment type="caution">
    <text evidence="1">The sequence shown here is derived from an EMBL/GenBank/DDBJ whole genome shotgun (WGS) entry which is preliminary data.</text>
</comment>
<dbReference type="AlphaFoldDB" id="A0A250WPY4"/>
<organism evidence="1 2">
    <name type="scientific">Chlamydomonas eustigma</name>
    <dbReference type="NCBI Taxonomy" id="1157962"/>
    <lineage>
        <taxon>Eukaryota</taxon>
        <taxon>Viridiplantae</taxon>
        <taxon>Chlorophyta</taxon>
        <taxon>core chlorophytes</taxon>
        <taxon>Chlorophyceae</taxon>
        <taxon>CS clade</taxon>
        <taxon>Chlamydomonadales</taxon>
        <taxon>Chlamydomonadaceae</taxon>
        <taxon>Chlamydomonas</taxon>
    </lineage>
</organism>
<proteinExistence type="predicted"/>
<dbReference type="Proteomes" id="UP000232323">
    <property type="component" value="Unassembled WGS sequence"/>
</dbReference>
<protein>
    <submittedName>
        <fullName evidence="1">Uncharacterized protein</fullName>
    </submittedName>
</protein>
<name>A0A250WPY4_9CHLO</name>
<gene>
    <name evidence="1" type="ORF">CEUSTIGMA_g369.t1</name>
</gene>
<evidence type="ECO:0000313" key="2">
    <source>
        <dbReference type="Proteomes" id="UP000232323"/>
    </source>
</evidence>
<keyword evidence="2" id="KW-1185">Reference proteome</keyword>
<accession>A0A250WPY4</accession>